<dbReference type="GO" id="GO:0016020">
    <property type="term" value="C:membrane"/>
    <property type="evidence" value="ECO:0007669"/>
    <property type="project" value="TreeGrafter"/>
</dbReference>
<sequence precursor="true">MLYNHKFASILTITLLLINLCAQADEKPVSIISKPIKGHIHPSICRARNGALIVVFKGDNVLMCSHSTDAGETWSAPKQIPTSAKRPPVIRKVKKFEVYPGTADTLPDGRILVTWNYIADDKSNDGYYERALLYTLSEDQGQTWNEQQLIGPIDGKHLGAVRHNVLPWSDERWLLPLRVGPPRLFEPQTETLATYPLVGPDKIQHEFQQIVRTSTESLLAMGPVLLRSTDNGQHWSVVNGFPAIPDKRDNAEGRYLTILSNGRVLVTWGIGNKNYGLRYNLSMDDGQTWDSTRTIVLLPKTPVTARYYSARTVQINDSHIGTVFMNRNGVHFLKVPLKRLNEPRSADNESH</sequence>
<keyword evidence="4" id="KW-0732">Signal</keyword>
<dbReference type="RefSeq" id="WP_145178046.1">
    <property type="nucleotide sequence ID" value="NZ_CP037422.1"/>
</dbReference>
<dbReference type="PANTHER" id="PTHR10628:SF30">
    <property type="entry name" value="EXO-ALPHA-SIALIDASE"/>
    <property type="match status" value="1"/>
</dbReference>
<dbReference type="InterPro" id="IPR011040">
    <property type="entry name" value="Sialidase"/>
</dbReference>
<dbReference type="InterPro" id="IPR036278">
    <property type="entry name" value="Sialidase_sf"/>
</dbReference>
<feature type="chain" id="PRO_5022244941" description="exo-alpha-sialidase" evidence="4">
    <location>
        <begin position="25"/>
        <end position="351"/>
    </location>
</feature>
<dbReference type="InterPro" id="IPR026856">
    <property type="entry name" value="Sialidase_fam"/>
</dbReference>
<evidence type="ECO:0000256" key="2">
    <source>
        <dbReference type="ARBA" id="ARBA00009348"/>
    </source>
</evidence>
<dbReference type="OrthoDB" id="255055at2"/>
<dbReference type="Pfam" id="PF13088">
    <property type="entry name" value="BNR_2"/>
    <property type="match status" value="1"/>
</dbReference>
<dbReference type="SUPFAM" id="SSF50939">
    <property type="entry name" value="Sialidases"/>
    <property type="match status" value="1"/>
</dbReference>
<proteinExistence type="inferred from homology"/>
<feature type="domain" description="Sialidase" evidence="5">
    <location>
        <begin position="35"/>
        <end position="149"/>
    </location>
</feature>
<dbReference type="GO" id="GO:0009313">
    <property type="term" value="P:oligosaccharide catabolic process"/>
    <property type="evidence" value="ECO:0007669"/>
    <property type="project" value="TreeGrafter"/>
</dbReference>
<evidence type="ECO:0000256" key="4">
    <source>
        <dbReference type="SAM" id="SignalP"/>
    </source>
</evidence>
<dbReference type="GO" id="GO:0005737">
    <property type="term" value="C:cytoplasm"/>
    <property type="evidence" value="ECO:0007669"/>
    <property type="project" value="TreeGrafter"/>
</dbReference>
<evidence type="ECO:0000313" key="6">
    <source>
        <dbReference type="EMBL" id="QDU10421.1"/>
    </source>
</evidence>
<evidence type="ECO:0000256" key="1">
    <source>
        <dbReference type="ARBA" id="ARBA00000427"/>
    </source>
</evidence>
<evidence type="ECO:0000313" key="7">
    <source>
        <dbReference type="Proteomes" id="UP000318384"/>
    </source>
</evidence>
<evidence type="ECO:0000259" key="5">
    <source>
        <dbReference type="Pfam" id="PF13088"/>
    </source>
</evidence>
<name>A0A517WYV5_9PLAN</name>
<dbReference type="EMBL" id="CP037422">
    <property type="protein sequence ID" value="QDU10421.1"/>
    <property type="molecule type" value="Genomic_DNA"/>
</dbReference>
<evidence type="ECO:0000256" key="3">
    <source>
        <dbReference type="ARBA" id="ARBA00012733"/>
    </source>
</evidence>
<dbReference type="GO" id="GO:0006689">
    <property type="term" value="P:ganglioside catabolic process"/>
    <property type="evidence" value="ECO:0007669"/>
    <property type="project" value="TreeGrafter"/>
</dbReference>
<dbReference type="EC" id="3.2.1.18" evidence="3"/>
<dbReference type="AlphaFoldDB" id="A0A517WYV5"/>
<comment type="catalytic activity">
    <reaction evidence="1">
        <text>Hydrolysis of alpha-(2-&gt;3)-, alpha-(2-&gt;6)-, alpha-(2-&gt;8)- glycosidic linkages of terminal sialic acid residues in oligosaccharides, glycoproteins, glycolipids, colominic acid and synthetic substrates.</text>
        <dbReference type="EC" id="3.2.1.18"/>
    </reaction>
</comment>
<protein>
    <recommendedName>
        <fullName evidence="3">exo-alpha-sialidase</fullName>
        <ecNumber evidence="3">3.2.1.18</ecNumber>
    </recommendedName>
</protein>
<organism evidence="6 7">
    <name type="scientific">Gimesia aquarii</name>
    <dbReference type="NCBI Taxonomy" id="2527964"/>
    <lineage>
        <taxon>Bacteria</taxon>
        <taxon>Pseudomonadati</taxon>
        <taxon>Planctomycetota</taxon>
        <taxon>Planctomycetia</taxon>
        <taxon>Planctomycetales</taxon>
        <taxon>Planctomycetaceae</taxon>
        <taxon>Gimesia</taxon>
    </lineage>
</organism>
<feature type="signal peptide" evidence="4">
    <location>
        <begin position="1"/>
        <end position="24"/>
    </location>
</feature>
<dbReference type="Gene3D" id="2.120.10.10">
    <property type="match status" value="1"/>
</dbReference>
<accession>A0A517WYV5</accession>
<gene>
    <name evidence="6" type="ORF">V202x_38200</name>
</gene>
<dbReference type="GO" id="GO:0004308">
    <property type="term" value="F:exo-alpha-sialidase activity"/>
    <property type="evidence" value="ECO:0007669"/>
    <property type="project" value="UniProtKB-EC"/>
</dbReference>
<keyword evidence="7" id="KW-1185">Reference proteome</keyword>
<dbReference type="Proteomes" id="UP000318384">
    <property type="component" value="Chromosome"/>
</dbReference>
<reference evidence="6 7" key="1">
    <citation type="submission" date="2019-03" db="EMBL/GenBank/DDBJ databases">
        <title>Deep-cultivation of Planctomycetes and their phenomic and genomic characterization uncovers novel biology.</title>
        <authorList>
            <person name="Wiegand S."/>
            <person name="Jogler M."/>
            <person name="Boedeker C."/>
            <person name="Pinto D."/>
            <person name="Vollmers J."/>
            <person name="Rivas-Marin E."/>
            <person name="Kohn T."/>
            <person name="Peeters S.H."/>
            <person name="Heuer A."/>
            <person name="Rast P."/>
            <person name="Oberbeckmann S."/>
            <person name="Bunk B."/>
            <person name="Jeske O."/>
            <person name="Meyerdierks A."/>
            <person name="Storesund J.E."/>
            <person name="Kallscheuer N."/>
            <person name="Luecker S."/>
            <person name="Lage O.M."/>
            <person name="Pohl T."/>
            <person name="Merkel B.J."/>
            <person name="Hornburger P."/>
            <person name="Mueller R.-W."/>
            <person name="Bruemmer F."/>
            <person name="Labrenz M."/>
            <person name="Spormann A.M."/>
            <person name="Op den Camp H."/>
            <person name="Overmann J."/>
            <person name="Amann R."/>
            <person name="Jetten M.S.M."/>
            <person name="Mascher T."/>
            <person name="Medema M.H."/>
            <person name="Devos D.P."/>
            <person name="Kaster A.-K."/>
            <person name="Ovreas L."/>
            <person name="Rohde M."/>
            <person name="Galperin M.Y."/>
            <person name="Jogler C."/>
        </authorList>
    </citation>
    <scope>NUCLEOTIDE SEQUENCE [LARGE SCALE GENOMIC DNA]</scope>
    <source>
        <strain evidence="6 7">V202</strain>
    </source>
</reference>
<dbReference type="PANTHER" id="PTHR10628">
    <property type="entry name" value="SIALIDASE"/>
    <property type="match status" value="1"/>
</dbReference>
<comment type="similarity">
    <text evidence="2">Belongs to the glycosyl hydrolase 33 family.</text>
</comment>
<dbReference type="CDD" id="cd15482">
    <property type="entry name" value="Sialidase_non-viral"/>
    <property type="match status" value="1"/>
</dbReference>